<dbReference type="Gene3D" id="2.40.50.100">
    <property type="match status" value="1"/>
</dbReference>
<dbReference type="InterPro" id="IPR050465">
    <property type="entry name" value="UPF0194_transport"/>
</dbReference>
<evidence type="ECO:0000256" key="3">
    <source>
        <dbReference type="SAM" id="Coils"/>
    </source>
</evidence>
<dbReference type="AlphaFoldDB" id="A0AAX1NBN6"/>
<protein>
    <submittedName>
        <fullName evidence="6">HlyD family efflux transporter periplasmic adaptor subunit</fullName>
    </submittedName>
</protein>
<dbReference type="KEGG" id="fya:KMW28_08945"/>
<keyword evidence="4" id="KW-0472">Membrane</keyword>
<evidence type="ECO:0000256" key="2">
    <source>
        <dbReference type="ARBA" id="ARBA00023054"/>
    </source>
</evidence>
<dbReference type="InterPro" id="IPR058637">
    <property type="entry name" value="YknX-like_C"/>
</dbReference>
<keyword evidence="7" id="KW-1185">Reference proteome</keyword>
<dbReference type="Gene3D" id="1.10.287.470">
    <property type="entry name" value="Helix hairpin bin"/>
    <property type="match status" value="1"/>
</dbReference>
<organism evidence="6 7">
    <name type="scientific">Flammeovirga yaeyamensis</name>
    <dbReference type="NCBI Taxonomy" id="367791"/>
    <lineage>
        <taxon>Bacteria</taxon>
        <taxon>Pseudomonadati</taxon>
        <taxon>Bacteroidota</taxon>
        <taxon>Cytophagia</taxon>
        <taxon>Cytophagales</taxon>
        <taxon>Flammeovirgaceae</taxon>
        <taxon>Flammeovirga</taxon>
    </lineage>
</organism>
<keyword evidence="2 3" id="KW-0175">Coiled coil</keyword>
<dbReference type="Gene3D" id="2.40.420.20">
    <property type="match status" value="1"/>
</dbReference>
<evidence type="ECO:0000313" key="7">
    <source>
        <dbReference type="Proteomes" id="UP000678679"/>
    </source>
</evidence>
<feature type="transmembrane region" description="Helical" evidence="4">
    <location>
        <begin position="21"/>
        <end position="39"/>
    </location>
</feature>
<proteinExistence type="predicted"/>
<dbReference type="PANTHER" id="PTHR32347">
    <property type="entry name" value="EFFLUX SYSTEM COMPONENT YKNX-RELATED"/>
    <property type="match status" value="1"/>
</dbReference>
<name>A0AAX1NBN6_9BACT</name>
<gene>
    <name evidence="6" type="ORF">KMW28_08945</name>
</gene>
<evidence type="ECO:0000256" key="1">
    <source>
        <dbReference type="ARBA" id="ARBA00004196"/>
    </source>
</evidence>
<feature type="domain" description="YknX-like C-terminal permuted SH3-like" evidence="5">
    <location>
        <begin position="363"/>
        <end position="412"/>
    </location>
</feature>
<dbReference type="Proteomes" id="UP000678679">
    <property type="component" value="Chromosome 1"/>
</dbReference>
<dbReference type="PANTHER" id="PTHR32347:SF14">
    <property type="entry name" value="EFFLUX SYSTEM COMPONENT YKNX-RELATED"/>
    <property type="match status" value="1"/>
</dbReference>
<comment type="subcellular location">
    <subcellularLocation>
        <location evidence="1">Cell envelope</location>
    </subcellularLocation>
</comment>
<dbReference type="GO" id="GO:0030313">
    <property type="term" value="C:cell envelope"/>
    <property type="evidence" value="ECO:0007669"/>
    <property type="project" value="UniProtKB-SubCell"/>
</dbReference>
<evidence type="ECO:0000313" key="6">
    <source>
        <dbReference type="EMBL" id="QWG03695.1"/>
    </source>
</evidence>
<keyword evidence="4" id="KW-1133">Transmembrane helix</keyword>
<keyword evidence="4" id="KW-0812">Transmembrane</keyword>
<feature type="coiled-coil region" evidence="3">
    <location>
        <begin position="110"/>
        <end position="235"/>
    </location>
</feature>
<dbReference type="Gene3D" id="2.40.30.170">
    <property type="match status" value="1"/>
</dbReference>
<dbReference type="Pfam" id="PF25989">
    <property type="entry name" value="YknX_C"/>
    <property type="match status" value="1"/>
</dbReference>
<sequence length="415" mass="46131">MDKVISKSTQKKAKQKKQIQYVAIIIGICAVAYFANSFLGKSIKRKDISIGVVTKGSISLTVNGSGKIEPVYQKAITSPFSTFIESIHSSIGEKVDENTSILQLNTTAEESTLSSLIDQANIKKAELEKEKLRLRKELYQLNKEVEINALQLKSREEALKGEMTLLEIGGSTEENVKQAKTLLEIEKLKQDQLQNDLKIKEKAIEQEIKTLSLSLGIQQKQIKEQRRKLDKAQAHAGIDGVITFLNDNVGASVAEGEILAKVANIEKLKIRGTVAEQNVGQISIGMEVNIKSSKHNYVGQLTSISPSSKNGMLTVFIDLPQQDHLDYLRPDMVVDINIIKEQKENTLKIKNRGAFEGKKVEELFVIKNGIAEKVAVNTGMRNSLWVEVTSNLQEGDSVIISPYEKFKNANQIQLQ</sequence>
<dbReference type="RefSeq" id="WP_169664522.1">
    <property type="nucleotide sequence ID" value="NZ_CP076132.1"/>
</dbReference>
<evidence type="ECO:0000256" key="4">
    <source>
        <dbReference type="SAM" id="Phobius"/>
    </source>
</evidence>
<accession>A0AAX1NBN6</accession>
<reference evidence="6 7" key="1">
    <citation type="submission" date="2021-05" db="EMBL/GenBank/DDBJ databases">
        <title>Comparative genomic studies on the polysaccharide-degrading batcterial strains of the Flammeovirga genus.</title>
        <authorList>
            <person name="Zewei F."/>
            <person name="Zheng Z."/>
            <person name="Yu L."/>
            <person name="Ruyue G."/>
            <person name="Yanhong M."/>
            <person name="Yuanyuan C."/>
            <person name="Jingyan G."/>
            <person name="Wenjun H."/>
        </authorList>
    </citation>
    <scope>NUCLEOTIDE SEQUENCE [LARGE SCALE GENOMIC DNA]</scope>
    <source>
        <strain evidence="6 7">NBRC:100898</strain>
    </source>
</reference>
<evidence type="ECO:0000259" key="5">
    <source>
        <dbReference type="Pfam" id="PF25989"/>
    </source>
</evidence>
<dbReference type="EMBL" id="CP076132">
    <property type="protein sequence ID" value="QWG03695.1"/>
    <property type="molecule type" value="Genomic_DNA"/>
</dbReference>